<dbReference type="FunCoup" id="A0A7J7CBA9">
    <property type="interactions" value="245"/>
</dbReference>
<evidence type="ECO:0000256" key="1">
    <source>
        <dbReference type="ARBA" id="ARBA00006643"/>
    </source>
</evidence>
<evidence type="ECO:0000256" key="3">
    <source>
        <dbReference type="PROSITE-ProRule" id="PRU00708"/>
    </source>
</evidence>
<dbReference type="PANTHER" id="PTHR47926">
    <property type="entry name" value="PENTATRICOPEPTIDE REPEAT-CONTAINING PROTEIN"/>
    <property type="match status" value="1"/>
</dbReference>
<dbReference type="AlphaFoldDB" id="A0A7J7CBA9"/>
<dbReference type="PROSITE" id="PS51375">
    <property type="entry name" value="PPR"/>
    <property type="match status" value="3"/>
</dbReference>
<protein>
    <submittedName>
        <fullName evidence="4">Pentatricopeptide repeat-containing protein</fullName>
    </submittedName>
</protein>
<dbReference type="InterPro" id="IPR046848">
    <property type="entry name" value="E_motif"/>
</dbReference>
<reference evidence="4 5" key="1">
    <citation type="journal article" date="2020" name="Nat. Commun.">
        <title>Genome of Tripterygium wilfordii and identification of cytochrome P450 involved in triptolide biosynthesis.</title>
        <authorList>
            <person name="Tu L."/>
            <person name="Su P."/>
            <person name="Zhang Z."/>
            <person name="Gao L."/>
            <person name="Wang J."/>
            <person name="Hu T."/>
            <person name="Zhou J."/>
            <person name="Zhang Y."/>
            <person name="Zhao Y."/>
            <person name="Liu Y."/>
            <person name="Song Y."/>
            <person name="Tong Y."/>
            <person name="Lu Y."/>
            <person name="Yang J."/>
            <person name="Xu C."/>
            <person name="Jia M."/>
            <person name="Peters R.J."/>
            <person name="Huang L."/>
            <person name="Gao W."/>
        </authorList>
    </citation>
    <scope>NUCLEOTIDE SEQUENCE [LARGE SCALE GENOMIC DNA]</scope>
    <source>
        <strain evidence="5">cv. XIE 37</strain>
        <tissue evidence="4">Leaf</tissue>
    </source>
</reference>
<dbReference type="Pfam" id="PF13041">
    <property type="entry name" value="PPR_2"/>
    <property type="match status" value="1"/>
</dbReference>
<dbReference type="EMBL" id="JAAARO010000019">
    <property type="protein sequence ID" value="KAF5731016.1"/>
    <property type="molecule type" value="Genomic_DNA"/>
</dbReference>
<dbReference type="InterPro" id="IPR046960">
    <property type="entry name" value="PPR_At4g14850-like_plant"/>
</dbReference>
<keyword evidence="2" id="KW-0677">Repeat</keyword>
<evidence type="ECO:0000256" key="2">
    <source>
        <dbReference type="ARBA" id="ARBA00022737"/>
    </source>
</evidence>
<dbReference type="Proteomes" id="UP000593562">
    <property type="component" value="Unassembled WGS sequence"/>
</dbReference>
<dbReference type="FunFam" id="1.25.40.10:FF:000690">
    <property type="entry name" value="Pentatricopeptide repeat-containing protein"/>
    <property type="match status" value="1"/>
</dbReference>
<sequence>MQLTAVIKHCKDVQQLQQVHAQFITTGLLRLHPPHILTNILHSINNFAVTTADVKSSSAAVLSYAISVFNSISNPSTFCYNTIIRAHTLLSAPLSALGIFARMHKLSVPPDFHSFPFALKACAQLRAVWTTVTIHSQVFKFGFVADLYVVNCLIHGYAAIGSLTDAYWVFDESPDKDVISYNTLIDGFVKFGDVVRAREVFNMMPVRDAVSWGTLVAGYAQAKQCKEAIELFCEMMNTGIRPDNRALVSALSACAERGELERGKAIHEYIKQNRIRVDSFLSTGLVDLYAKCGCIETAADIFESSPDKSSFTWNAMITGLAMHGHGHLSLNYFSRMKEAGIPPDGISFLGVLVGCSHTGLVREAQKLFDEMESVYGVTRELKHYGCMADLLGRAGLIKEAMEMIKGMPTGGDAFVWAGLLGGCRIHGNVGIAEKAAEQVMELKPKDGGVYSIMANVYASAERWDEVTKIRRLMDANKKVKRIAGYSLIQLNGVMHEFIAGDTLHPLTDEIYLVLNEIREHQFETC</sequence>
<dbReference type="NCBIfam" id="TIGR00756">
    <property type="entry name" value="PPR"/>
    <property type="match status" value="3"/>
</dbReference>
<evidence type="ECO:0000313" key="5">
    <source>
        <dbReference type="Proteomes" id="UP000593562"/>
    </source>
</evidence>
<proteinExistence type="inferred from homology"/>
<gene>
    <name evidence="4" type="ORF">HS088_TW19G00619</name>
</gene>
<dbReference type="Gene3D" id="1.25.40.10">
    <property type="entry name" value="Tetratricopeptide repeat domain"/>
    <property type="match status" value="3"/>
</dbReference>
<evidence type="ECO:0000313" key="4">
    <source>
        <dbReference type="EMBL" id="KAF5731016.1"/>
    </source>
</evidence>
<feature type="repeat" description="PPR" evidence="3">
    <location>
        <begin position="177"/>
        <end position="207"/>
    </location>
</feature>
<dbReference type="InParanoid" id="A0A7J7CBA9"/>
<dbReference type="GO" id="GO:0003729">
    <property type="term" value="F:mRNA binding"/>
    <property type="evidence" value="ECO:0007669"/>
    <property type="project" value="UniProtKB-ARBA"/>
</dbReference>
<keyword evidence="5" id="KW-1185">Reference proteome</keyword>
<dbReference type="Pfam" id="PF20431">
    <property type="entry name" value="E_motif"/>
    <property type="match status" value="1"/>
</dbReference>
<accession>A0A7J7CBA9</accession>
<dbReference type="InterPro" id="IPR011990">
    <property type="entry name" value="TPR-like_helical_dom_sf"/>
</dbReference>
<organism evidence="4 5">
    <name type="scientific">Tripterygium wilfordii</name>
    <name type="common">Thunder God vine</name>
    <dbReference type="NCBI Taxonomy" id="458696"/>
    <lineage>
        <taxon>Eukaryota</taxon>
        <taxon>Viridiplantae</taxon>
        <taxon>Streptophyta</taxon>
        <taxon>Embryophyta</taxon>
        <taxon>Tracheophyta</taxon>
        <taxon>Spermatophyta</taxon>
        <taxon>Magnoliopsida</taxon>
        <taxon>eudicotyledons</taxon>
        <taxon>Gunneridae</taxon>
        <taxon>Pentapetalae</taxon>
        <taxon>rosids</taxon>
        <taxon>fabids</taxon>
        <taxon>Celastrales</taxon>
        <taxon>Celastraceae</taxon>
        <taxon>Tripterygium</taxon>
    </lineage>
</organism>
<dbReference type="PANTHER" id="PTHR47926:SF436">
    <property type="entry name" value="PENTATRICOPEPTIDE REPEAT-CONTAINING PROTEIN ELI1, CHLOROPLASTIC-LIKE ISOFORM X2"/>
    <property type="match status" value="1"/>
</dbReference>
<dbReference type="OrthoDB" id="185373at2759"/>
<dbReference type="InterPro" id="IPR002885">
    <property type="entry name" value="PPR_rpt"/>
</dbReference>
<dbReference type="FunFam" id="1.25.40.10:FF:000348">
    <property type="entry name" value="Pentatricopeptide repeat-containing protein chloroplastic"/>
    <property type="match status" value="1"/>
</dbReference>
<dbReference type="Pfam" id="PF01535">
    <property type="entry name" value="PPR"/>
    <property type="match status" value="4"/>
</dbReference>
<comment type="caution">
    <text evidence="4">The sequence shown here is derived from an EMBL/GenBank/DDBJ whole genome shotgun (WGS) entry which is preliminary data.</text>
</comment>
<name>A0A7J7CBA9_TRIWF</name>
<comment type="similarity">
    <text evidence="1">Belongs to the PPR family. PCMP-H subfamily.</text>
</comment>
<dbReference type="Pfam" id="PF12854">
    <property type="entry name" value="PPR_1"/>
    <property type="match status" value="1"/>
</dbReference>
<feature type="repeat" description="PPR" evidence="3">
    <location>
        <begin position="309"/>
        <end position="343"/>
    </location>
</feature>
<dbReference type="GO" id="GO:0009451">
    <property type="term" value="P:RNA modification"/>
    <property type="evidence" value="ECO:0007669"/>
    <property type="project" value="InterPro"/>
</dbReference>
<feature type="repeat" description="PPR" evidence="3">
    <location>
        <begin position="208"/>
        <end position="242"/>
    </location>
</feature>